<feature type="compositionally biased region" description="Basic and acidic residues" evidence="2">
    <location>
        <begin position="1005"/>
        <end position="1017"/>
    </location>
</feature>
<feature type="region of interest" description="Disordered" evidence="2">
    <location>
        <begin position="1281"/>
        <end position="1310"/>
    </location>
</feature>
<dbReference type="InterPro" id="IPR018247">
    <property type="entry name" value="EF_Hand_1_Ca_BS"/>
</dbReference>
<feature type="compositionally biased region" description="Basic and acidic residues" evidence="2">
    <location>
        <begin position="932"/>
        <end position="947"/>
    </location>
</feature>
<name>A0A6A4A6W6_9STRA</name>
<dbReference type="EMBL" id="QXGD01000123">
    <property type="protein sequence ID" value="KAE9251888.1"/>
    <property type="molecule type" value="Genomic_DNA"/>
</dbReference>
<feature type="compositionally biased region" description="Basic and acidic residues" evidence="2">
    <location>
        <begin position="280"/>
        <end position="301"/>
    </location>
</feature>
<feature type="region of interest" description="Disordered" evidence="2">
    <location>
        <begin position="215"/>
        <end position="242"/>
    </location>
</feature>
<evidence type="ECO:0000313" key="15">
    <source>
        <dbReference type="Proteomes" id="UP000440732"/>
    </source>
</evidence>
<dbReference type="Pfam" id="PF13499">
    <property type="entry name" value="EF-hand_7"/>
    <property type="match status" value="1"/>
</dbReference>
<feature type="domain" description="EF-hand" evidence="3">
    <location>
        <begin position="2078"/>
        <end position="2104"/>
    </location>
</feature>
<evidence type="ECO:0000313" key="9">
    <source>
        <dbReference type="EMBL" id="KAE9251888.1"/>
    </source>
</evidence>
<dbReference type="InterPro" id="IPR010750">
    <property type="entry name" value="SGF29_tudor-like_dom"/>
</dbReference>
<feature type="compositionally biased region" description="Basic and acidic residues" evidence="2">
    <location>
        <begin position="444"/>
        <end position="458"/>
    </location>
</feature>
<sequence length="5447" mass="607689">MTLKTGMLVGVVGTEDMGVLIQIRSSSNTCVIKLNNGTLKKNVPLEDVEEARDMSDTKENKSPIRLGGAADSPGKSPGKLASLSVDTKPSTDRLKPLALEVGDAVRARCNGGSRWFPGRILRVNRDGTYDVEYADGDIEKKVAAADVQVASKLDKTPLPRKSSSFDVGDKVKARYKKGTKLFSGEIARVRSDGTYDIRYDDGDSETRVAQEMIEFNTETRARTRDSDEEAPASTKTKSSSGFRVDQSVKARYKGGKKLFPGKIKRVHSDGTYDIRYEDGDEEKRVKAENIEATERDEERSPAKGASSSRSKALTVGKKVKARHKNGKRLYSGKISRVRSDGTYDIDYDDGEIETRVEASQIEVSDNEDDMFADSDDDKKKAASTKKKAAWEVGDRVKAYYGKGQRLFSGKIAKVYMNGTYDIKYDDGDSETRLEAIFIESAESDARDKDKSIKTEESSKPSSKPLTKRSLRVGDAVKAKYKRGTRFFPGKITRARMDGTFDVKYEDGDVEERVEVDFIQRVDDGEDRDEEEEKPKKTKQKPLEVGDIVKAPFQRGVQLFRGKISRVRSDGTYDIVFDNGDKDTHIPRDLIQSDEQDSPVEKPKKMTLKVGDAVKARYKNGKKLFAGTVTRARSDGTYDIKYDDGDVEMCVDIEMIEVPEGKTQDKNDREGSPKPKRSLKVGDKVRARYNKGSKMFSGEITAVHRDGTFDIRYEDGDKEKFVEAKDIEVQDEERESQAPKSSNTNTLKVGDTVEANYKNGVKFFPGRIARAHSDGTYDVTFEDGDSERRVPRSRIKSKADEGSSPKKKMGFAVGDAVKAKYKKGTKFFSGKIARVRSDGTYDVEYDDGDSETRVDASLIIGTESETSKASENSPKVSNKAKHFEVGDAIKARYKKGTKLFPGKITRVRSDGTYDVRYDDGDTEMYVESSFIQGEDKPKSREEADDKKSTGFAVGDKVNARYKGGMKAFPGRIVKVRMDGTYDVEYDDGDTEQRIQSSAIELVPGTKKPEAKASSKNDEIFGDSDSDVNSKKRSEMKGVAIKVGDVVEANFKQKGKFHRGKVVRARSDGTFDIDYDVGASERHVRLDDIKRFGDNQEKSEDSAHGAQKPKTKPTSNAHSSDSDRESSTKKKKHTKKSKKLSSSDSSGSDREKRAPLEKGSRVTYRNADDRKSRRVGTVRKVHYDGSYDVKYHDGDTSKRIAGKLLVACSDSEDSEDGLTGKRRRAQEGPIFRRQERVLSNWRRSSKLSKPRMTDNWSKATVLEINGDGTYSIRYSDGVVEEDVPSEALKAGKKDQDSGSDGSSGRRRKRKMRTNGISTESLFLLEQLALTLFEEGILKKKPAVQLLRSDGDSSSSESSSSSSTESGSGSSTPSSRNTIDKVLKRLFDSGSLQTYRQMFKENDVKSSGKISRSRIIALVEEFMTASKPVKGQGNHRNDDDTNSVGHILTEWFATHDDLRIHRHFEFKTLMLAFAYAKSRLGKLRMEQSVATVLEGRFASYHESKRQLELWQQKLGYRLFETLQRHFHEHALSTMIPSRIRVSDLSLIFEQVSRQAAPNKPLDVYLQQHHLFPHQTLLLPEFLCCYYQLYGSEHPSSSRWSGAVELRPIAFVASCLFSNGDVVCKRHGDLVRRLSVGRTQAQVDLILRFREGFESLLSTESDSSNPHEEQLLETSQLAAFAAKVTSDPTRLEPAMTTIRKRSGAVSLVEIFGSCGFIIDEVASAPTIRNAIDKMKMRVELAEVRRIIGLVRNICVKILRFPNNADYWRIRADSAAFQQKIGRFDGAASLLEAVGFVEHLKTHYELRGARNSEGKRVSTLDKPILDTLREKCVQLDGELSLFDGVESISSILQRISQTREREGEHFSLDECHQVLTNLSSTMENVLKNPKDSRCWRIREANSTFQRQIGYLPFAEELMGSIGFDLVQTSHGNAYTLRGTGMTGGSSKAEKTAQPSASLSNFAFTSVSSQMEWFLWRRKQEIDGLLEDEMRYLHDIVGHFAHSQNAEGPVMTSKTDTNEAVVKMYPYGTNAIETFNKTSIQRKQLEMMRNVFKTLDVDQKGVLNEADFSRAYGSSSSLPTWARFEAFDIGNDGKVDLTDFVAALGPLLDHPYEVRGDKSGDLVASSSADEVNSTLCEVVSLSVGNLRLETSCASAAVALEGLLTHLFSIIQEPGNPLLWSISDKVPTTSKLLRFSAGRELIRLVGFREAPGVTPRTYELQPQRVRFQTSKTSSEVSASLDSATITRLQTIAAMLAGHYRGLKNPSVSDISAVSRAICASERCSDGWSRVVQLAVKCLQNIESQPDNPRYRELHTATSTFTKLVGSVHGGSELLLSIGFRETDAGTLAIPSDSQLDELKARRLELEVGLALLHLKLAAPGLDQSSCDPPVHRKPVSDKHKPTRAILSQPKVKPKATTTHHQTHKQNTLKNQNRGRPATAIATVARKTTSHNHRPPSVRAFTDPIETEILSGFPLNEEPKSRVNGMKTFNRGRRKTNTVGQDRALPNRKQVQWRPPTNPPPASGLTMVLAESASSGADVIVVQKGQFVLRGAYVRVGAEIRDLYEERMVVDVSSNEEHAPGFTKLRLGVPLRFFHPAKELVATILLPSMELVKRLETSDTQTFAREIVRALIKNVVESAPTTIESGDLEAEKEPKRSKLVTTLVTSFEVMNTLPDLSSNLEVGPSMRYLVTWSAPGVSVVSDHLSDRKLVAYWEGLVLQAGTSNKTVRLADVKMICRWNGHLSLLLSTAANEPSTREMSSTKSDGFQMTYKNFREFFRLPPSLTSDEEERDDRLELPLAYLRKHFQALAQTTELRVDGFQSVQAFDLLHHVYKDVQEHPPVVSEDPQSTQEGLETIQDACQKVEQTFVDRQRSGRISWPQLVYFVRYNKRLTTPDIFPSAKPQIVVKAGDDRKVAEVVSGMHSSRVLILYFDGTVEVWNMTSDNATQNAAAQVFFSTKTKAGEESSKTFIESWMEASQTTESEDTHAKRAAARINQFKRSSGTCGALIRFCGWDSVVCVNSSNLQESGSGSFRFFRMADSFLSPIRQVNVEQLKVDVTRSDNTEKKVGTASSSGVIRTFQVTVDGSKVVFLTGSDTVVWVACAGTGAILCHADLQASQVGKFRVFFQVIDKTLPSGEIQTQLYATTSAKSYRHAGMWVLPEISEEMKKPFERNKVFSFGKSKAATVVGLAVSADLLFIASRDGAIIVWSTATDQISPIAPLICLQIPLHHQELQSIYCQPFGHESIELGTNVIQVGDTAAADIDRWEVDVLQHLDSAPLRFALYLFDDGDTIRLPVPGSFDVRLVTLDDPAFEYDVFLTPVSGIEHNAAMRVTLQKQRIIRVLFIALRHSRDGIFAQKSVQTFFQDFENYGVQWKTRDEMKTFASSYQENVRVELQAFYRYGDNEFTELTKPQSSNSNESTKDAHPVLAVGVALKSRVGDQATFQAWKFAMNWCTDEIRSEIDPEDGQLSHTRRVLALQSSYRLEAERMARIRRDFSLEEHVEVMETRHSAMVRGIKDGVRDSIAHNGRPEVVADNLLKAVNVLALASFSARVGVDPLEAFVSRIYRQCIVKIGDEESVELSRANLRLFIKLMQLQEDRNVCFAAWLKRFHQELVSAEKLPVSRSKNSVWSWLSLKLRHIAASTQTTADVGSLLVGLGLADAFNCSRDSKCGSDSGFPSASSLPSLMLQLHRTVNSTRGETLAKLPLESTMETLLTPRTVVEFMVECTNFAAFFHAKMTDLQSQVQGLLDNESHQMAPEASYVLQLQTRRWQQELRELAQSHNQLNCDGFGSEDIGLEATVEDRQHLERLLKTPLPANHPRVSSITLEDRCDTIRSRDRFVMNAIGRLTGAGVEFVSLSVLYVFMGTEEHAEQEFQQELTFLRKVQHLRAREYFLPVFLDILDVPILPAANAMICASDTDEVRCVVTDSLRGWRSLTECIQLMRLSPFPMEYWTPLLWCWSLRVLMALLTMQKERFALRKGLDMDTMLVSPDGCDLRLSSVAGGGFVRFGERGEDANSLEKTFGCFVYALLLYVFSDEGVTADLDVNISLVVEADDEVMLRKMRSQLIRLMASKSVDSTCGDERNRIAALTDFSSITQIVACRAGKREGGELGTLCELSLLALQPSDTRPGLESLWVYAGRPGIAEESPQLKTLSLRMVTIVKLQRPMQKLLRDVRVCWEECDDRVGNVSTLQCAIESWTALLHQIFQLKPNRDDKKDAPTAQIFVHTLTQTLESCVPYQLCAIAMRTFTQCSKRGDREEGRQAIQILLGRFANVLELVETTTNFDELSSNSLLMRTVQQVLECLVSVASGQMPPRHLSADIPSLSSRFQRDTAANAVLWRLSERCFKDLLAIETTSSKYPALLQWLSSRRASFGFASALCVDYEGASGAFDTNKPTLNRQLALWWSGHTPRTPRHTLSSAAEDEMVKDGCTVKDPMTADQLRCVYETKEIEFKLTSGVSVPKFRLAALQQFFGPTFFERKRCFPLVFVRPLVAKVWRDLAFDRLICTLLRDRDEKIVLGALSLLECSTRVFRFDVLRSPRLATSKEAAESTGSLAYSCSEWTFAVSLCSQSVALEVKRVLDRTTRSLKVLGESGTSSASRSQHPLVAILCVGIAWLVNCLYGGDSTTQFWGTVGIDQFLVAHCKANSLPFVKIKDSNMMNQVFHQGQRLPQQDSTKWRVFTSEAAENRSHRSSAGRNCSPFRLLLDEIILVGSNRAVGLMRTLLLSRTFREEAGGLDISSPESAFQRDLLSSGDFGNVSHAIDLARDITQLNGTTNEQIQLVLYTNAVFLLQTATAARFRLSVFAPVCREIWGWMETTWRTIAVHSSSKAGGTDEKAVKLARAQGDVLVAGFSLLHSIVTRPSVTIEDIAELTTFDAGEDAEMVNVLHEIFSWIINMPGGVSRRRGSPVSVVVEGAVKLLTNSVQSRRYDEVALAMVNTCVDTRILLEMLGVDDAVESEEGKTIVSIDEKQQLWAMLLYFDNRTVTSRILDLDFLDSAVFSRLIGLRTTANSDEDELNILNPRLEAALLLEILVLAASRRGKSVNTRMLFAEACKLVLHHDIVAKEARYVRKVHDSSGKSRKRVAASKRVMQLVCCLCVDFSSQSASRVFLEHLESVGIPAWVVAFHQAQHGAVSNEQQLVTRVELFWENWQGHSAAGTRSVNHNVVLEPSRKTKTEKIVVQTARRLQRSASQATERPPSRVKAVGRVEAEVLDSEVSVKEADSKPELAKPRQTAARTSTATKKEPSVLHTLVSIDADSALRLVRKTSTAPGKRNRKQQRESMEDEDALDSDAYSPFPDGSSTEEEPPRAARKAKTRKNSSQEQKVTTRRESEDKENKFQGDSSQTRGSDDGSSDASSSVSSRERPRRKPQRPKVAANQQLDALRAIFRKYDVDGDGFISFIDLRRAMDEQTAGQGHRLSDLEIQRWITDKDRGGQGVVSFEDFADAFKGQLQK</sequence>
<evidence type="ECO:0000313" key="10">
    <source>
        <dbReference type="EMBL" id="KAE9325482.1"/>
    </source>
</evidence>
<dbReference type="SMART" id="SM00743">
    <property type="entry name" value="Agenet"/>
    <property type="match status" value="8"/>
</dbReference>
<evidence type="ECO:0000313" key="12">
    <source>
        <dbReference type="Proteomes" id="UP000433483"/>
    </source>
</evidence>
<dbReference type="SUPFAM" id="SSF63748">
    <property type="entry name" value="Tudor/PWWP/MBT"/>
    <property type="match status" value="1"/>
</dbReference>
<feature type="compositionally biased region" description="Basic and acidic residues" evidence="2">
    <location>
        <begin position="658"/>
        <end position="672"/>
    </location>
</feature>
<evidence type="ECO:0000313" key="13">
    <source>
        <dbReference type="Proteomes" id="UP000437068"/>
    </source>
</evidence>
<dbReference type="Proteomes" id="UP000429523">
    <property type="component" value="Unassembled WGS sequence"/>
</dbReference>
<evidence type="ECO:0000313" key="7">
    <source>
        <dbReference type="EMBL" id="KAE9153021.1"/>
    </source>
</evidence>
<feature type="domain" description="EF-hand" evidence="3">
    <location>
        <begin position="5372"/>
        <end position="5407"/>
    </location>
</feature>
<comment type="caution">
    <text evidence="9">The sequence shown here is derived from an EMBL/GenBank/DDBJ whole genome shotgun (WGS) entry which is preliminary data.</text>
</comment>
<dbReference type="SUPFAM" id="SSF47473">
    <property type="entry name" value="EF-hand"/>
    <property type="match status" value="2"/>
</dbReference>
<feature type="domain" description="SGF29 C-terminal" evidence="4">
    <location>
        <begin position="95"/>
        <end position="222"/>
    </location>
</feature>
<dbReference type="CDD" id="cd04508">
    <property type="entry name" value="Tudor_SF"/>
    <property type="match status" value="12"/>
</dbReference>
<evidence type="ECO:0000313" key="6">
    <source>
        <dbReference type="EMBL" id="KAE9137383.1"/>
    </source>
</evidence>
<dbReference type="Proteomes" id="UP000441208">
    <property type="component" value="Unassembled WGS sequence"/>
</dbReference>
<dbReference type="EMBL" id="QXGA01000084">
    <property type="protein sequence ID" value="KAE9153021.1"/>
    <property type="molecule type" value="Genomic_DNA"/>
</dbReference>
<feature type="compositionally biased region" description="Basic and acidic residues" evidence="2">
    <location>
        <begin position="5319"/>
        <end position="5332"/>
    </location>
</feature>
<dbReference type="SMART" id="SM00054">
    <property type="entry name" value="EFh"/>
    <property type="match status" value="5"/>
</dbReference>
<dbReference type="EMBL" id="QXGB01000106">
    <property type="protein sequence ID" value="KAE9230196.1"/>
    <property type="molecule type" value="Genomic_DNA"/>
</dbReference>
<protein>
    <submittedName>
        <fullName evidence="9">Uncharacterized protein</fullName>
    </submittedName>
</protein>
<dbReference type="PANTHER" id="PTHR34157">
    <property type="entry name" value="TUZIN"/>
    <property type="match status" value="1"/>
</dbReference>
<dbReference type="PROSITE" id="PS00018">
    <property type="entry name" value="EF_HAND_1"/>
    <property type="match status" value="1"/>
</dbReference>
<feature type="compositionally biased region" description="Basic and acidic residues" evidence="2">
    <location>
        <begin position="1145"/>
        <end position="1169"/>
    </location>
</feature>
<dbReference type="Proteomes" id="UP000433483">
    <property type="component" value="Unassembled WGS sequence"/>
</dbReference>
<feature type="domain" description="EF-hand" evidence="3">
    <location>
        <begin position="2037"/>
        <end position="2072"/>
    </location>
</feature>
<feature type="region of interest" description="Disordered" evidence="2">
    <location>
        <begin position="365"/>
        <end position="386"/>
    </location>
</feature>
<dbReference type="InterPro" id="IPR018997">
    <property type="entry name" value="PUB_domain"/>
</dbReference>
<feature type="region of interest" description="Disordered" evidence="2">
    <location>
        <begin position="280"/>
        <end position="319"/>
    </location>
</feature>
<dbReference type="CDD" id="cd09212">
    <property type="entry name" value="PUB"/>
    <property type="match status" value="3"/>
</dbReference>
<keyword evidence="12" id="KW-1185">Reference proteome</keyword>
<dbReference type="OrthoDB" id="414540at2759"/>
<evidence type="ECO:0000256" key="2">
    <source>
        <dbReference type="SAM" id="MobiDB-lite"/>
    </source>
</evidence>
<dbReference type="EMBL" id="QXGE01000087">
    <property type="protein sequence ID" value="KAE9325482.1"/>
    <property type="molecule type" value="Genomic_DNA"/>
</dbReference>
<dbReference type="SMART" id="SM00580">
    <property type="entry name" value="PUG"/>
    <property type="match status" value="3"/>
</dbReference>
<dbReference type="Proteomes" id="UP000440367">
    <property type="component" value="Unassembled WGS sequence"/>
</dbReference>
<gene>
    <name evidence="10" type="ORF">PF001_g2902</name>
    <name evidence="9" type="ORF">PF002_g4075</name>
    <name evidence="8" type="ORF">PF005_g3554</name>
    <name evidence="7" type="ORF">PF006_g2808</name>
    <name evidence="6" type="ORF">PF007_g1815</name>
    <name evidence="5" type="ORF">PF009_g2207</name>
</gene>
<dbReference type="Proteomes" id="UP000440732">
    <property type="component" value="Unassembled WGS sequence"/>
</dbReference>
<feature type="region of interest" description="Disordered" evidence="2">
    <location>
        <begin position="5257"/>
        <end position="5371"/>
    </location>
</feature>
<dbReference type="PROSITE" id="PS50222">
    <property type="entry name" value="EF_HAND_2"/>
    <property type="match status" value="4"/>
</dbReference>
<evidence type="ECO:0000259" key="3">
    <source>
        <dbReference type="PROSITE" id="PS50222"/>
    </source>
</evidence>
<evidence type="ECO:0000256" key="1">
    <source>
        <dbReference type="ARBA" id="ARBA00022837"/>
    </source>
</evidence>
<dbReference type="Gene3D" id="1.10.238.10">
    <property type="entry name" value="EF-hand"/>
    <property type="match status" value="2"/>
</dbReference>
<dbReference type="InterPro" id="IPR036339">
    <property type="entry name" value="PUB-like_dom_sf"/>
</dbReference>
<evidence type="ECO:0000313" key="16">
    <source>
        <dbReference type="Proteomes" id="UP000441208"/>
    </source>
</evidence>
<feature type="compositionally biased region" description="Basic and acidic residues" evidence="2">
    <location>
        <begin position="1085"/>
        <end position="1101"/>
    </location>
</feature>
<feature type="region of interest" description="Disordered" evidence="2">
    <location>
        <begin position="928"/>
        <end position="948"/>
    </location>
</feature>
<dbReference type="Pfam" id="PF09409">
    <property type="entry name" value="PUB"/>
    <property type="match status" value="1"/>
</dbReference>
<feature type="compositionally biased region" description="Low complexity" evidence="2">
    <location>
        <begin position="1349"/>
        <end position="1372"/>
    </location>
</feature>
<reference evidence="11 12" key="1">
    <citation type="submission" date="2018-08" db="EMBL/GenBank/DDBJ databases">
        <title>Genomic investigation of the strawberry pathogen Phytophthora fragariae indicates pathogenicity is determined by transcriptional variation in three key races.</title>
        <authorList>
            <person name="Adams T.M."/>
            <person name="Armitage A.D."/>
            <person name="Sobczyk M.K."/>
            <person name="Bates H.J."/>
            <person name="Dunwell J.M."/>
            <person name="Nellist C.F."/>
            <person name="Harrison R.J."/>
        </authorList>
    </citation>
    <scope>NUCLEOTIDE SEQUENCE [LARGE SCALE GENOMIC DNA]</scope>
    <source>
        <strain evidence="10 13">A4</strain>
        <strain evidence="9 14">BC-1</strain>
        <strain evidence="8 12">NOV-27</strain>
        <strain evidence="7 15">NOV-5</strain>
        <strain evidence="6 16">NOV-71</strain>
        <strain evidence="5 11">NOV-9</strain>
    </source>
</reference>
<feature type="compositionally biased region" description="Polar residues" evidence="2">
    <location>
        <begin position="737"/>
        <end position="746"/>
    </location>
</feature>
<dbReference type="SUPFAM" id="SSF143503">
    <property type="entry name" value="PUG domain-like"/>
    <property type="match status" value="3"/>
</dbReference>
<keyword evidence="1" id="KW-0106">Calcium</keyword>
<dbReference type="Gene3D" id="2.30.30.140">
    <property type="match status" value="15"/>
</dbReference>
<dbReference type="InterPro" id="IPR002999">
    <property type="entry name" value="Tudor"/>
</dbReference>
<feature type="region of interest" description="Disordered" evidence="2">
    <location>
        <begin position="721"/>
        <end position="748"/>
    </location>
</feature>
<dbReference type="EMBL" id="QXGF01000057">
    <property type="protein sequence ID" value="KAE8948196.1"/>
    <property type="molecule type" value="Genomic_DNA"/>
</dbReference>
<dbReference type="InterPro" id="IPR014002">
    <property type="entry name" value="Agenet_dom_plant"/>
</dbReference>
<feature type="compositionally biased region" description="Basic residues" evidence="2">
    <location>
        <begin position="1127"/>
        <end position="1137"/>
    </location>
</feature>
<feature type="region of interest" description="Disordered" evidence="2">
    <location>
        <begin position="2402"/>
        <end position="2427"/>
    </location>
</feature>
<feature type="region of interest" description="Disordered" evidence="2">
    <location>
        <begin position="657"/>
        <end position="682"/>
    </location>
</feature>
<evidence type="ECO:0000313" key="5">
    <source>
        <dbReference type="EMBL" id="KAE8948196.1"/>
    </source>
</evidence>
<feature type="region of interest" description="Disordered" evidence="2">
    <location>
        <begin position="1003"/>
        <end position="1034"/>
    </location>
</feature>
<dbReference type="InterPro" id="IPR002048">
    <property type="entry name" value="EF_hand_dom"/>
</dbReference>
<evidence type="ECO:0000313" key="14">
    <source>
        <dbReference type="Proteomes" id="UP000440367"/>
    </source>
</evidence>
<feature type="region of interest" description="Disordered" evidence="2">
    <location>
        <begin position="776"/>
        <end position="808"/>
    </location>
</feature>
<dbReference type="GO" id="GO:0005509">
    <property type="term" value="F:calcium ion binding"/>
    <property type="evidence" value="ECO:0007669"/>
    <property type="project" value="InterPro"/>
</dbReference>
<proteinExistence type="predicted"/>
<feature type="region of interest" description="Disordered" evidence="2">
    <location>
        <begin position="1208"/>
        <end position="1228"/>
    </location>
</feature>
<dbReference type="Gene3D" id="1.20.58.2190">
    <property type="match status" value="3"/>
</dbReference>
<dbReference type="PANTHER" id="PTHR34157:SF2">
    <property type="entry name" value="TUZIN"/>
    <property type="match status" value="1"/>
</dbReference>
<evidence type="ECO:0000259" key="4">
    <source>
        <dbReference type="PROSITE" id="PS51518"/>
    </source>
</evidence>
<feature type="compositionally biased region" description="Polar residues" evidence="2">
    <location>
        <begin position="2417"/>
        <end position="2426"/>
    </location>
</feature>
<evidence type="ECO:0000313" key="11">
    <source>
        <dbReference type="Proteomes" id="UP000429523"/>
    </source>
</evidence>
<feature type="compositionally biased region" description="Basic and acidic residues" evidence="2">
    <location>
        <begin position="5210"/>
        <end position="5223"/>
    </location>
</feature>
<feature type="compositionally biased region" description="Basic and acidic residues" evidence="2">
    <location>
        <begin position="51"/>
        <end position="62"/>
    </location>
</feature>
<dbReference type="SMART" id="SM00333">
    <property type="entry name" value="TUDOR"/>
    <property type="match status" value="15"/>
</dbReference>
<dbReference type="CDD" id="cd00051">
    <property type="entry name" value="EFh"/>
    <property type="match status" value="1"/>
</dbReference>
<accession>A0A6A4A6W6</accession>
<feature type="region of interest" description="Disordered" evidence="2">
    <location>
        <begin position="444"/>
        <end position="469"/>
    </location>
</feature>
<feature type="region of interest" description="Disordered" evidence="2">
    <location>
        <begin position="1085"/>
        <end position="1176"/>
    </location>
</feature>
<feature type="compositionally biased region" description="Acidic residues" evidence="2">
    <location>
        <begin position="365"/>
        <end position="375"/>
    </location>
</feature>
<feature type="region of interest" description="Disordered" evidence="2">
    <location>
        <begin position="45"/>
        <end position="89"/>
    </location>
</feature>
<dbReference type="EMBL" id="QXFZ01000046">
    <property type="protein sequence ID" value="KAE9137383.1"/>
    <property type="molecule type" value="Genomic_DNA"/>
</dbReference>
<dbReference type="Proteomes" id="UP000437068">
    <property type="component" value="Unassembled WGS sequence"/>
</dbReference>
<evidence type="ECO:0000313" key="8">
    <source>
        <dbReference type="EMBL" id="KAE9230196.1"/>
    </source>
</evidence>
<feature type="domain" description="EF-hand" evidence="3">
    <location>
        <begin position="5412"/>
        <end position="5447"/>
    </location>
</feature>
<dbReference type="InterPro" id="IPR011992">
    <property type="entry name" value="EF-hand-dom_pair"/>
</dbReference>
<feature type="region of interest" description="Disordered" evidence="2">
    <location>
        <begin position="1345"/>
        <end position="1374"/>
    </location>
</feature>
<feature type="region of interest" description="Disordered" evidence="2">
    <location>
        <begin position="5178"/>
        <end position="5238"/>
    </location>
</feature>
<dbReference type="PROSITE" id="PS51518">
    <property type="entry name" value="SGF29_C"/>
    <property type="match status" value="1"/>
</dbReference>
<feature type="region of interest" description="Disordered" evidence="2">
    <location>
        <begin position="517"/>
        <end position="540"/>
    </location>
</feature>
<organism evidence="9 14">
    <name type="scientific">Phytophthora fragariae</name>
    <dbReference type="NCBI Taxonomy" id="53985"/>
    <lineage>
        <taxon>Eukaryota</taxon>
        <taxon>Sar</taxon>
        <taxon>Stramenopiles</taxon>
        <taxon>Oomycota</taxon>
        <taxon>Peronosporomycetes</taxon>
        <taxon>Peronosporales</taxon>
        <taxon>Peronosporaceae</taxon>
        <taxon>Phytophthora</taxon>
    </lineage>
</organism>